<sequence length="47" mass="5223">MDKNQVHKIGKIINKPIKFIKNNSGKIVTGLGTVAYLSTLVKNNQKK</sequence>
<evidence type="ECO:0000313" key="2">
    <source>
        <dbReference type="Proteomes" id="UP000594569"/>
    </source>
</evidence>
<protein>
    <submittedName>
        <fullName evidence="1">Uncharacterized protein</fullName>
    </submittedName>
</protein>
<dbReference type="Proteomes" id="UP000594569">
    <property type="component" value="Chromosome"/>
</dbReference>
<accession>A0A0Z8IF79</accession>
<dbReference type="AlphaFoldDB" id="A0A0Z8IF79"/>
<gene>
    <name evidence="1" type="ORF">I5V48_00295</name>
</gene>
<reference evidence="1 2" key="1">
    <citation type="submission" date="2020-12" db="EMBL/GenBank/DDBJ databases">
        <title>Nonconservative transfer and diversity of a new family of integrative and conjugative elements associated with antibiotic resistance in zoonotic pathogen Streptococcus suis.</title>
        <authorList>
            <person name="Huang J."/>
        </authorList>
    </citation>
    <scope>NUCLEOTIDE SEQUENCE [LARGE SCALE GENOMIC DNA]</scope>
    <source>
        <strain evidence="1 2">YZDH1</strain>
    </source>
</reference>
<name>A0A0Z8IF79_STRSU</name>
<organism evidence="1 2">
    <name type="scientific">Streptococcus suis</name>
    <dbReference type="NCBI Taxonomy" id="1307"/>
    <lineage>
        <taxon>Bacteria</taxon>
        <taxon>Bacillati</taxon>
        <taxon>Bacillota</taxon>
        <taxon>Bacilli</taxon>
        <taxon>Lactobacillales</taxon>
        <taxon>Streptococcaceae</taxon>
        <taxon>Streptococcus</taxon>
    </lineage>
</organism>
<proteinExistence type="predicted"/>
<dbReference type="RefSeq" id="WP_171996987.1">
    <property type="nucleotide sequence ID" value="NZ_CEDT01000093.1"/>
</dbReference>
<dbReference type="EMBL" id="CP065430">
    <property type="protein sequence ID" value="QPO26648.1"/>
    <property type="molecule type" value="Genomic_DNA"/>
</dbReference>
<evidence type="ECO:0000313" key="1">
    <source>
        <dbReference type="EMBL" id="QPO26648.1"/>
    </source>
</evidence>